<proteinExistence type="predicted"/>
<dbReference type="EMBL" id="JXJN01013936">
    <property type="status" value="NOT_ANNOTATED_CDS"/>
    <property type="molecule type" value="Genomic_DNA"/>
</dbReference>
<sequence>MSLITKVKSQKKMFIRKQINKERTEKDKEKQEETPTPFVIDKAGNQIAKTSENFGRSKSRWLNKRGPVLRAVEIPSDTGYPPKPSNNLAASKQMQVEAVEVVSPHEGTSAASTTVNNIKNFIIIYLKGLSLHHFGYILLLGLSVSKIFKDSLLAIKVNNDYE</sequence>
<protein>
    <submittedName>
        <fullName evidence="2">Uncharacterized protein</fullName>
    </submittedName>
</protein>
<keyword evidence="3" id="KW-1185">Reference proteome</keyword>
<evidence type="ECO:0000256" key="1">
    <source>
        <dbReference type="SAM" id="MobiDB-lite"/>
    </source>
</evidence>
<reference evidence="3" key="1">
    <citation type="submission" date="2015-01" db="EMBL/GenBank/DDBJ databases">
        <authorList>
            <person name="Aksoy S."/>
            <person name="Warren W."/>
            <person name="Wilson R.K."/>
        </authorList>
    </citation>
    <scope>NUCLEOTIDE SEQUENCE [LARGE SCALE GENOMIC DNA]</scope>
    <source>
        <strain evidence="3">IAEA</strain>
    </source>
</reference>
<evidence type="ECO:0000313" key="3">
    <source>
        <dbReference type="Proteomes" id="UP000092460"/>
    </source>
</evidence>
<dbReference type="EnsemblMetazoa" id="GPPI029517-RA">
    <property type="protein sequence ID" value="GPPI029517-PA"/>
    <property type="gene ID" value="GPPI029517"/>
</dbReference>
<dbReference type="Proteomes" id="UP000092460">
    <property type="component" value="Unassembled WGS sequence"/>
</dbReference>
<accession>A0A1B0BGR8</accession>
<name>A0A1B0BGR8_9MUSC</name>
<reference evidence="2" key="2">
    <citation type="submission" date="2020-05" db="UniProtKB">
        <authorList>
            <consortium name="EnsemblMetazoa"/>
        </authorList>
    </citation>
    <scope>IDENTIFICATION</scope>
    <source>
        <strain evidence="2">IAEA</strain>
    </source>
</reference>
<organism evidence="2 3">
    <name type="scientific">Glossina palpalis gambiensis</name>
    <dbReference type="NCBI Taxonomy" id="67801"/>
    <lineage>
        <taxon>Eukaryota</taxon>
        <taxon>Metazoa</taxon>
        <taxon>Ecdysozoa</taxon>
        <taxon>Arthropoda</taxon>
        <taxon>Hexapoda</taxon>
        <taxon>Insecta</taxon>
        <taxon>Pterygota</taxon>
        <taxon>Neoptera</taxon>
        <taxon>Endopterygota</taxon>
        <taxon>Diptera</taxon>
        <taxon>Brachycera</taxon>
        <taxon>Muscomorpha</taxon>
        <taxon>Hippoboscoidea</taxon>
        <taxon>Glossinidae</taxon>
        <taxon>Glossina</taxon>
    </lineage>
</organism>
<dbReference type="AlphaFoldDB" id="A0A1B0BGR8"/>
<dbReference type="VEuPathDB" id="VectorBase:GPPI029517"/>
<evidence type="ECO:0000313" key="2">
    <source>
        <dbReference type="EnsemblMetazoa" id="GPPI029517-PA"/>
    </source>
</evidence>
<feature type="compositionally biased region" description="Basic and acidic residues" evidence="1">
    <location>
        <begin position="19"/>
        <end position="33"/>
    </location>
</feature>
<feature type="region of interest" description="Disordered" evidence="1">
    <location>
        <begin position="15"/>
        <end position="37"/>
    </location>
</feature>